<evidence type="ECO:0000256" key="3">
    <source>
        <dbReference type="ARBA" id="ARBA00012012"/>
    </source>
</evidence>
<dbReference type="OrthoDB" id="3907302at2759"/>
<dbReference type="EMBL" id="CAJNOJ010000095">
    <property type="protein sequence ID" value="CAF1095415.1"/>
    <property type="molecule type" value="Genomic_DNA"/>
</dbReference>
<evidence type="ECO:0000256" key="4">
    <source>
        <dbReference type="ARBA" id="ARBA00022679"/>
    </source>
</evidence>
<dbReference type="AlphaFoldDB" id="A0A814NVA7"/>
<dbReference type="GO" id="GO:0008270">
    <property type="term" value="F:zinc ion binding"/>
    <property type="evidence" value="ECO:0007669"/>
    <property type="project" value="TreeGrafter"/>
</dbReference>
<evidence type="ECO:0000313" key="9">
    <source>
        <dbReference type="Proteomes" id="UP000663852"/>
    </source>
</evidence>
<reference evidence="8" key="1">
    <citation type="submission" date="2021-02" db="EMBL/GenBank/DDBJ databases">
        <authorList>
            <person name="Nowell W R."/>
        </authorList>
    </citation>
    <scope>NUCLEOTIDE SEQUENCE</scope>
</reference>
<comment type="catalytic activity">
    <reaction evidence="1">
        <text>N-terminal L-glutaminyl-[peptide] = N-terminal 5-oxo-L-prolyl-[peptide] + NH4(+)</text>
        <dbReference type="Rhea" id="RHEA:23652"/>
        <dbReference type="Rhea" id="RHEA-COMP:11736"/>
        <dbReference type="Rhea" id="RHEA-COMP:11846"/>
        <dbReference type="ChEBI" id="CHEBI:28938"/>
        <dbReference type="ChEBI" id="CHEBI:64722"/>
        <dbReference type="ChEBI" id="CHEBI:87215"/>
        <dbReference type="EC" id="2.3.2.5"/>
    </reaction>
</comment>
<accession>A0A814NVA7</accession>
<dbReference type="InterPro" id="IPR007484">
    <property type="entry name" value="Peptidase_M28"/>
</dbReference>
<feature type="signal peptide" evidence="6">
    <location>
        <begin position="1"/>
        <end position="24"/>
    </location>
</feature>
<evidence type="ECO:0000313" key="8">
    <source>
        <dbReference type="EMBL" id="CAF1095415.1"/>
    </source>
</evidence>
<dbReference type="Gene3D" id="3.40.630.10">
    <property type="entry name" value="Zn peptidases"/>
    <property type="match status" value="1"/>
</dbReference>
<organism evidence="8 9">
    <name type="scientific">Adineta ricciae</name>
    <name type="common">Rotifer</name>
    <dbReference type="NCBI Taxonomy" id="249248"/>
    <lineage>
        <taxon>Eukaryota</taxon>
        <taxon>Metazoa</taxon>
        <taxon>Spiralia</taxon>
        <taxon>Gnathifera</taxon>
        <taxon>Rotifera</taxon>
        <taxon>Eurotatoria</taxon>
        <taxon>Bdelloidea</taxon>
        <taxon>Adinetida</taxon>
        <taxon>Adinetidae</taxon>
        <taxon>Adineta</taxon>
    </lineage>
</organism>
<feature type="chain" id="PRO_5033057811" description="glutaminyl-peptide cyclotransferase" evidence="6">
    <location>
        <begin position="25"/>
        <end position="338"/>
    </location>
</feature>
<protein>
    <recommendedName>
        <fullName evidence="3">glutaminyl-peptide cyclotransferase</fullName>
        <ecNumber evidence="3">2.3.2.5</ecNumber>
    </recommendedName>
</protein>
<dbReference type="EC" id="2.3.2.5" evidence="3"/>
<dbReference type="PANTHER" id="PTHR12283">
    <property type="entry name" value="GLUTAMINYL-PEPTIDE CYCLOTRANSFERASE"/>
    <property type="match status" value="1"/>
</dbReference>
<name>A0A814NVA7_ADIRI</name>
<dbReference type="PANTHER" id="PTHR12283:SF6">
    <property type="entry name" value="GLUTAMINYL-PEPTIDE CYCLOTRANSFERASE-RELATED"/>
    <property type="match status" value="1"/>
</dbReference>
<keyword evidence="6" id="KW-0732">Signal</keyword>
<feature type="domain" description="Peptidase M28" evidence="7">
    <location>
        <begin position="104"/>
        <end position="323"/>
    </location>
</feature>
<evidence type="ECO:0000256" key="2">
    <source>
        <dbReference type="ARBA" id="ARBA00006014"/>
    </source>
</evidence>
<proteinExistence type="inferred from homology"/>
<keyword evidence="5" id="KW-0012">Acyltransferase</keyword>
<dbReference type="SUPFAM" id="SSF53187">
    <property type="entry name" value="Zn-dependent exopeptidases"/>
    <property type="match status" value="1"/>
</dbReference>
<comment type="caution">
    <text evidence="8">The sequence shown here is derived from an EMBL/GenBank/DDBJ whole genome shotgun (WGS) entry which is preliminary data.</text>
</comment>
<dbReference type="InterPro" id="IPR040234">
    <property type="entry name" value="QC/QCL"/>
</dbReference>
<dbReference type="Pfam" id="PF04389">
    <property type="entry name" value="Peptidase_M28"/>
    <property type="match status" value="1"/>
</dbReference>
<evidence type="ECO:0000256" key="5">
    <source>
        <dbReference type="ARBA" id="ARBA00023315"/>
    </source>
</evidence>
<dbReference type="GO" id="GO:0016603">
    <property type="term" value="F:glutaminyl-peptide cyclotransferase activity"/>
    <property type="evidence" value="ECO:0007669"/>
    <property type="project" value="UniProtKB-EC"/>
</dbReference>
<comment type="similarity">
    <text evidence="2">Belongs to the glutaminyl-peptide cyclotransferase family.</text>
</comment>
<evidence type="ECO:0000256" key="6">
    <source>
        <dbReference type="SAM" id="SignalP"/>
    </source>
</evidence>
<evidence type="ECO:0000256" key="1">
    <source>
        <dbReference type="ARBA" id="ARBA00000001"/>
    </source>
</evidence>
<gene>
    <name evidence="8" type="ORF">EDS130_LOCUS19709</name>
</gene>
<dbReference type="Proteomes" id="UP000663852">
    <property type="component" value="Unassembled WGS sequence"/>
</dbReference>
<keyword evidence="4" id="KW-0808">Transferase</keyword>
<sequence>MSYLTFTSTIIVLCLSVCLPLLETYRTEDTVRRHHHYRCLSTGTNHFRSKLLRPLLIERVSGTKGNVQAREHIIRTLQATDMWTIELDTFSAMTSKKKQVEFTNIVATLNPRATRRIVLACHHDSKELPGFIGATDSAVPCAILLDIAVDLQKQLAQQKLNENYPTLQLIFFDGEEAFGDWSSDDSLYGSKHLATKMRHTNVLGQHHFNQIEAIDVFVLLDLIGDKSLKFSNFVNLNARKYYNQLQEIETQLIHSYDDNEQRQRLFSSESLNDMIEDDQTPFSSFDIPILHLISNPFPPTWHKISDDEIHLDFSTIDHFRNIIKIFLQKNLHLKQHFC</sequence>
<evidence type="ECO:0000259" key="7">
    <source>
        <dbReference type="Pfam" id="PF04389"/>
    </source>
</evidence>